<dbReference type="Proteomes" id="UP000184357">
    <property type="component" value="Unassembled WGS sequence"/>
</dbReference>
<protein>
    <submittedName>
        <fullName evidence="2">Uncharacterized protein</fullName>
    </submittedName>
</protein>
<sequence length="153" mass="16451">MGDADADTERVAVTARVPAYQKEAWVADADRLDMSQSEFLRTMVQAGRRDLGIADEFGPAAWVDAHSPPDRDDPTNSSGSVDGDSPSTDPWGEGLEDDLLDALAGSGVMAFDELVEAVAGDIEERVDETMGELQSRGRVRYSGRDGGYVLVEQ</sequence>
<dbReference type="OrthoDB" id="210343at2157"/>
<dbReference type="Pfam" id="PF19121">
    <property type="entry name" value="DUF5805"/>
    <property type="match status" value="1"/>
</dbReference>
<evidence type="ECO:0000313" key="2">
    <source>
        <dbReference type="EMBL" id="SHH26127.1"/>
    </source>
</evidence>
<evidence type="ECO:0000256" key="1">
    <source>
        <dbReference type="SAM" id="MobiDB-lite"/>
    </source>
</evidence>
<keyword evidence="3" id="KW-1185">Reference proteome</keyword>
<dbReference type="RefSeq" id="WP_073309462.1">
    <property type="nucleotide sequence ID" value="NZ_FQWV01000005.1"/>
</dbReference>
<organism evidence="2 3">
    <name type="scientific">Halobaculum gomorrense</name>
    <dbReference type="NCBI Taxonomy" id="43928"/>
    <lineage>
        <taxon>Archaea</taxon>
        <taxon>Methanobacteriati</taxon>
        <taxon>Methanobacteriota</taxon>
        <taxon>Stenosarchaea group</taxon>
        <taxon>Halobacteria</taxon>
        <taxon>Halobacteriales</taxon>
        <taxon>Haloferacaceae</taxon>
        <taxon>Halobaculum</taxon>
    </lineage>
</organism>
<feature type="compositionally biased region" description="Polar residues" evidence="1">
    <location>
        <begin position="75"/>
        <end position="88"/>
    </location>
</feature>
<reference evidence="2 3" key="1">
    <citation type="submission" date="2016-11" db="EMBL/GenBank/DDBJ databases">
        <authorList>
            <person name="Jaros S."/>
            <person name="Januszkiewicz K."/>
            <person name="Wedrychowicz H."/>
        </authorList>
    </citation>
    <scope>NUCLEOTIDE SEQUENCE [LARGE SCALE GENOMIC DNA]</scope>
    <source>
        <strain evidence="2 3">DSM 9297</strain>
    </source>
</reference>
<accession>A0A1M5RIK2</accession>
<dbReference type="AlphaFoldDB" id="A0A1M5RIK2"/>
<name>A0A1M5RIK2_9EURY</name>
<dbReference type="InterPro" id="IPR043828">
    <property type="entry name" value="DUF5805"/>
</dbReference>
<dbReference type="EMBL" id="FQWV01000005">
    <property type="protein sequence ID" value="SHH26127.1"/>
    <property type="molecule type" value="Genomic_DNA"/>
</dbReference>
<gene>
    <name evidence="2" type="ORF">SAMN05443636_2211</name>
</gene>
<evidence type="ECO:0000313" key="3">
    <source>
        <dbReference type="Proteomes" id="UP000184357"/>
    </source>
</evidence>
<proteinExistence type="predicted"/>
<feature type="region of interest" description="Disordered" evidence="1">
    <location>
        <begin position="60"/>
        <end position="97"/>
    </location>
</feature>